<evidence type="ECO:0000256" key="1">
    <source>
        <dbReference type="ARBA" id="ARBA00005953"/>
    </source>
</evidence>
<dbReference type="Gene3D" id="3.10.129.10">
    <property type="entry name" value="Hotdog Thioesterase"/>
    <property type="match status" value="1"/>
</dbReference>
<evidence type="ECO:0000256" key="2">
    <source>
        <dbReference type="ARBA" id="ARBA00022801"/>
    </source>
</evidence>
<dbReference type="PANTHER" id="PTHR31793:SF27">
    <property type="entry name" value="NOVEL THIOESTERASE SUPERFAMILY DOMAIN AND SAPOSIN A-TYPE DOMAIN CONTAINING PROTEIN (0610012H03RIK)"/>
    <property type="match status" value="1"/>
</dbReference>
<protein>
    <submittedName>
        <fullName evidence="3">Thioesterase</fullName>
    </submittedName>
</protein>
<dbReference type="InterPro" id="IPR050563">
    <property type="entry name" value="4-hydroxybenzoyl-CoA_TE"/>
</dbReference>
<dbReference type="InterPro" id="IPR029069">
    <property type="entry name" value="HotDog_dom_sf"/>
</dbReference>
<name>A0ABX1PX85_9RHOO</name>
<dbReference type="RefSeq" id="WP_169254648.1">
    <property type="nucleotide sequence ID" value="NZ_WTVN01000003.1"/>
</dbReference>
<keyword evidence="4" id="KW-1185">Reference proteome</keyword>
<dbReference type="Proteomes" id="UP000623795">
    <property type="component" value="Unassembled WGS sequence"/>
</dbReference>
<dbReference type="SUPFAM" id="SSF54637">
    <property type="entry name" value="Thioesterase/thiol ester dehydrase-isomerase"/>
    <property type="match status" value="1"/>
</dbReference>
<comment type="similarity">
    <text evidence="1">Belongs to the 4-hydroxybenzoyl-CoA thioesterase family.</text>
</comment>
<keyword evidence="2" id="KW-0378">Hydrolase</keyword>
<evidence type="ECO:0000313" key="3">
    <source>
        <dbReference type="EMBL" id="NMG42726.1"/>
    </source>
</evidence>
<proteinExistence type="inferred from homology"/>
<dbReference type="PANTHER" id="PTHR31793">
    <property type="entry name" value="4-HYDROXYBENZOYL-COA THIOESTERASE FAMILY MEMBER"/>
    <property type="match status" value="1"/>
</dbReference>
<accession>A0ABX1PX85</accession>
<dbReference type="EMBL" id="WTVN01000003">
    <property type="protein sequence ID" value="NMG42726.1"/>
    <property type="molecule type" value="Genomic_DNA"/>
</dbReference>
<sequence length="142" mass="15788">MPRIKIDLPERFTFATEIPVRAHHVNWAGHVDNAQLVVLLSEARMAYFASLGYTQENVEGVGTIVADMAIQYVSEAFEGETLVFDMAADDFNKYGADLVCRVRDRDGGREVARAKIGFVFFDYAARRIAPVPGRFAERATAA</sequence>
<comment type="caution">
    <text evidence="3">The sequence shown here is derived from an EMBL/GenBank/DDBJ whole genome shotgun (WGS) entry which is preliminary data.</text>
</comment>
<organism evidence="3 4">
    <name type="scientific">Aromatoleum toluvorans</name>
    <dbReference type="NCBI Taxonomy" id="92002"/>
    <lineage>
        <taxon>Bacteria</taxon>
        <taxon>Pseudomonadati</taxon>
        <taxon>Pseudomonadota</taxon>
        <taxon>Betaproteobacteria</taxon>
        <taxon>Rhodocyclales</taxon>
        <taxon>Rhodocyclaceae</taxon>
        <taxon>Aromatoleum</taxon>
    </lineage>
</organism>
<gene>
    <name evidence="3" type="ORF">GPA22_03125</name>
</gene>
<dbReference type="Pfam" id="PF13279">
    <property type="entry name" value="4HBT_2"/>
    <property type="match status" value="1"/>
</dbReference>
<reference evidence="3 4" key="1">
    <citation type="submission" date="2019-12" db="EMBL/GenBank/DDBJ databases">
        <title>Comparative genomics gives insights into the taxonomy of the Azoarcus-Aromatoleum group and reveals separate origins of nif in the plant-associated Azoarcus and non-plant-associated Aromatoleum sub-groups.</title>
        <authorList>
            <person name="Lafos M."/>
            <person name="Maluk M."/>
            <person name="Batista M."/>
            <person name="Junghare M."/>
            <person name="Carmona M."/>
            <person name="Faoro H."/>
            <person name="Cruz L.M."/>
            <person name="Battistoni F."/>
            <person name="De Souza E."/>
            <person name="Pedrosa F."/>
            <person name="Chen W.-M."/>
            <person name="Poole P.S."/>
            <person name="Dixon R.A."/>
            <person name="James E.K."/>
        </authorList>
    </citation>
    <scope>NUCLEOTIDE SEQUENCE [LARGE SCALE GENOMIC DNA]</scope>
    <source>
        <strain evidence="3 4">Td21</strain>
    </source>
</reference>
<evidence type="ECO:0000313" key="4">
    <source>
        <dbReference type="Proteomes" id="UP000623795"/>
    </source>
</evidence>
<dbReference type="CDD" id="cd00586">
    <property type="entry name" value="4HBT"/>
    <property type="match status" value="1"/>
</dbReference>